<dbReference type="InterPro" id="IPR010982">
    <property type="entry name" value="Lambda_DNA-bd_dom_sf"/>
</dbReference>
<dbReference type="Gene3D" id="1.10.260.40">
    <property type="entry name" value="lambda repressor-like DNA-binding domains"/>
    <property type="match status" value="1"/>
</dbReference>
<protein>
    <submittedName>
        <fullName evidence="5">Substrate-binding domain-containing protein</fullName>
    </submittedName>
</protein>
<feature type="domain" description="HTH lacI-type" evidence="4">
    <location>
        <begin position="3"/>
        <end position="53"/>
    </location>
</feature>
<keyword evidence="2" id="KW-0238">DNA-binding</keyword>
<dbReference type="Pfam" id="PF00356">
    <property type="entry name" value="LacI"/>
    <property type="match status" value="1"/>
</dbReference>
<evidence type="ECO:0000256" key="2">
    <source>
        <dbReference type="ARBA" id="ARBA00023125"/>
    </source>
</evidence>
<dbReference type="GO" id="GO:0003700">
    <property type="term" value="F:DNA-binding transcription factor activity"/>
    <property type="evidence" value="ECO:0007669"/>
    <property type="project" value="TreeGrafter"/>
</dbReference>
<dbReference type="InterPro" id="IPR028082">
    <property type="entry name" value="Peripla_BP_I"/>
</dbReference>
<dbReference type="CDD" id="cd01392">
    <property type="entry name" value="HTH_LacI"/>
    <property type="match status" value="1"/>
</dbReference>
<name>A0A949JY65_9FIRM</name>
<evidence type="ECO:0000256" key="3">
    <source>
        <dbReference type="ARBA" id="ARBA00023163"/>
    </source>
</evidence>
<evidence type="ECO:0000313" key="6">
    <source>
        <dbReference type="Proteomes" id="UP000712157"/>
    </source>
</evidence>
<keyword evidence="1" id="KW-0805">Transcription regulation</keyword>
<dbReference type="Gene3D" id="3.40.50.2300">
    <property type="match status" value="2"/>
</dbReference>
<evidence type="ECO:0000256" key="1">
    <source>
        <dbReference type="ARBA" id="ARBA00023015"/>
    </source>
</evidence>
<dbReference type="RefSeq" id="WP_238720479.1">
    <property type="nucleotide sequence ID" value="NZ_JAHQCW010000002.1"/>
</dbReference>
<dbReference type="CDD" id="cd06277">
    <property type="entry name" value="PBP1_LacI-like"/>
    <property type="match status" value="1"/>
</dbReference>
<comment type="caution">
    <text evidence="5">The sequence shown here is derived from an EMBL/GenBank/DDBJ whole genome shotgun (WGS) entry which is preliminary data.</text>
</comment>
<gene>
    <name evidence="5" type="ORF">KTH89_02410</name>
</gene>
<dbReference type="PANTHER" id="PTHR30146:SF150">
    <property type="entry name" value="ARABINOSE METABOLISM TRANSCRIPTIONAL REPRESSOR"/>
    <property type="match status" value="1"/>
</dbReference>
<dbReference type="SUPFAM" id="SSF53822">
    <property type="entry name" value="Periplasmic binding protein-like I"/>
    <property type="match status" value="1"/>
</dbReference>
<evidence type="ECO:0000313" key="5">
    <source>
        <dbReference type="EMBL" id="MBU9735370.1"/>
    </source>
</evidence>
<keyword evidence="3" id="KW-0804">Transcription</keyword>
<dbReference type="InterPro" id="IPR000843">
    <property type="entry name" value="HTH_LacI"/>
</dbReference>
<dbReference type="EMBL" id="JAHQCW010000002">
    <property type="protein sequence ID" value="MBU9735370.1"/>
    <property type="molecule type" value="Genomic_DNA"/>
</dbReference>
<dbReference type="Proteomes" id="UP000712157">
    <property type="component" value="Unassembled WGS sequence"/>
</dbReference>
<organism evidence="5 6">
    <name type="scientific">Diplocloster agilis</name>
    <dbReference type="NCBI Taxonomy" id="2850323"/>
    <lineage>
        <taxon>Bacteria</taxon>
        <taxon>Bacillati</taxon>
        <taxon>Bacillota</taxon>
        <taxon>Clostridia</taxon>
        <taxon>Lachnospirales</taxon>
        <taxon>Lachnospiraceae</taxon>
        <taxon>Diplocloster</taxon>
    </lineage>
</organism>
<dbReference type="SMART" id="SM00354">
    <property type="entry name" value="HTH_LACI"/>
    <property type="match status" value="1"/>
</dbReference>
<dbReference type="Pfam" id="PF13377">
    <property type="entry name" value="Peripla_BP_3"/>
    <property type="match status" value="1"/>
</dbReference>
<dbReference type="PROSITE" id="PS50932">
    <property type="entry name" value="HTH_LACI_2"/>
    <property type="match status" value="1"/>
</dbReference>
<keyword evidence="6" id="KW-1185">Reference proteome</keyword>
<dbReference type="GO" id="GO:0000976">
    <property type="term" value="F:transcription cis-regulatory region binding"/>
    <property type="evidence" value="ECO:0007669"/>
    <property type="project" value="TreeGrafter"/>
</dbReference>
<dbReference type="AlphaFoldDB" id="A0A949JY65"/>
<dbReference type="PANTHER" id="PTHR30146">
    <property type="entry name" value="LACI-RELATED TRANSCRIPTIONAL REPRESSOR"/>
    <property type="match status" value="1"/>
</dbReference>
<reference evidence="5" key="1">
    <citation type="submission" date="2021-06" db="EMBL/GenBank/DDBJ databases">
        <title>Description of novel taxa of the family Lachnospiraceae.</title>
        <authorList>
            <person name="Chaplin A.V."/>
            <person name="Sokolova S.R."/>
            <person name="Pikina A.P."/>
            <person name="Korzhanova M."/>
            <person name="Belova V."/>
            <person name="Korostin D."/>
            <person name="Efimov B.A."/>
        </authorList>
    </citation>
    <scope>NUCLEOTIDE SEQUENCE</scope>
    <source>
        <strain evidence="5">ASD5720</strain>
    </source>
</reference>
<proteinExistence type="predicted"/>
<evidence type="ECO:0000259" key="4">
    <source>
        <dbReference type="PROSITE" id="PS50932"/>
    </source>
</evidence>
<accession>A0A949JY65</accession>
<sequence>MKLKIKDIAKKAGVSTTAVSFALNGKAGISDETRKKILDIVKAEGYTTNALVKTGGMESDGSLMESKLIMLLCPVSNLGEEDSWNVSLSFYEIMKEIEKSINEYHHYLFFKSVQIQEDFQDKLKEIIETYRIRGIIVLATDLTSKEMKMICDVPVPVVAIDRYFRDISVDCVSFDNFAGACEAVRYLIGLGHTKIGYICSAVDSENFKERRAGYEATLRENGIEPEKTYMIRVDNNGQEIETCLMEELGRRAKLPTAFFTESDTLAVETIKCLQQLKIDVPGEVSVVGFDNIVVANLVTPELTTMSVPWSDLADLAVGRLIDKMEEEQGRNLKMKIEVKLIERNSCQKR</sequence>
<dbReference type="InterPro" id="IPR046335">
    <property type="entry name" value="LacI/GalR-like_sensor"/>
</dbReference>
<dbReference type="SUPFAM" id="SSF47413">
    <property type="entry name" value="lambda repressor-like DNA-binding domains"/>
    <property type="match status" value="1"/>
</dbReference>
<dbReference type="PROSITE" id="PS00356">
    <property type="entry name" value="HTH_LACI_1"/>
    <property type="match status" value="1"/>
</dbReference>